<gene>
    <name evidence="15" type="ORF">BAE44_0000003</name>
</gene>
<evidence type="ECO:0000313" key="16">
    <source>
        <dbReference type="Proteomes" id="UP000095767"/>
    </source>
</evidence>
<dbReference type="PROSITE" id="PS50191">
    <property type="entry name" value="CRAL_TRIO"/>
    <property type="match status" value="1"/>
</dbReference>
<evidence type="ECO:0000259" key="13">
    <source>
        <dbReference type="PROSITE" id="PS50850"/>
    </source>
</evidence>
<evidence type="ECO:0000256" key="5">
    <source>
        <dbReference type="ARBA" id="ARBA00022847"/>
    </source>
</evidence>
<feature type="transmembrane region" description="Helical" evidence="11">
    <location>
        <begin position="646"/>
        <end position="673"/>
    </location>
</feature>
<feature type="transmembrane region" description="Helical" evidence="11">
    <location>
        <begin position="856"/>
        <end position="876"/>
    </location>
</feature>
<protein>
    <recommendedName>
        <fullName evidence="8">H(+)/Pi cotransporter</fullName>
    </recommendedName>
</protein>
<dbReference type="InterPro" id="IPR001251">
    <property type="entry name" value="CRAL-TRIO_dom"/>
</dbReference>
<feature type="transmembrane region" description="Helical" evidence="11">
    <location>
        <begin position="888"/>
        <end position="910"/>
    </location>
</feature>
<dbReference type="STRING" id="888268.A0A1E5WNM7"/>
<keyword evidence="7 11" id="KW-0472">Membrane</keyword>
<evidence type="ECO:0000256" key="1">
    <source>
        <dbReference type="ARBA" id="ARBA00004141"/>
    </source>
</evidence>
<feature type="compositionally biased region" description="Low complexity" evidence="10">
    <location>
        <begin position="62"/>
        <end position="80"/>
    </location>
</feature>
<dbReference type="InterPro" id="IPR043472">
    <property type="entry name" value="Macro_dom-like"/>
</dbReference>
<keyword evidence="3" id="KW-0592">Phosphate transport</keyword>
<feature type="domain" description="CRAL-TRIO" evidence="12">
    <location>
        <begin position="351"/>
        <end position="497"/>
    </location>
</feature>
<comment type="similarity">
    <text evidence="9">Belongs to the major facilitator superfamily. Phosphate:H(+) symporter (TC 2.A.1.9) family.</text>
</comment>
<organism evidence="15 16">
    <name type="scientific">Dichanthelium oligosanthes</name>
    <dbReference type="NCBI Taxonomy" id="888268"/>
    <lineage>
        <taxon>Eukaryota</taxon>
        <taxon>Viridiplantae</taxon>
        <taxon>Streptophyta</taxon>
        <taxon>Embryophyta</taxon>
        <taxon>Tracheophyta</taxon>
        <taxon>Spermatophyta</taxon>
        <taxon>Magnoliopsida</taxon>
        <taxon>Liliopsida</taxon>
        <taxon>Poales</taxon>
        <taxon>Poaceae</taxon>
        <taxon>PACMAD clade</taxon>
        <taxon>Panicoideae</taxon>
        <taxon>Panicodae</taxon>
        <taxon>Paniceae</taxon>
        <taxon>Dichantheliinae</taxon>
        <taxon>Dichanthelium</taxon>
    </lineage>
</organism>
<keyword evidence="4 11" id="KW-0812">Transmembrane</keyword>
<reference evidence="15 16" key="1">
    <citation type="submission" date="2016-09" db="EMBL/GenBank/DDBJ databases">
        <title>The draft genome of Dichanthelium oligosanthes: A C3 panicoid grass species.</title>
        <authorList>
            <person name="Studer A.J."/>
            <person name="Schnable J.C."/>
            <person name="Brutnell T.P."/>
        </authorList>
    </citation>
    <scope>NUCLEOTIDE SEQUENCE [LARGE SCALE GENOMIC DNA]</scope>
    <source>
        <strain evidence="16">cv. Kellogg 1175</strain>
        <tissue evidence="15">Leaf</tissue>
    </source>
</reference>
<dbReference type="InterPro" id="IPR020846">
    <property type="entry name" value="MFS_dom"/>
</dbReference>
<dbReference type="GO" id="GO:0006817">
    <property type="term" value="P:phosphate ion transport"/>
    <property type="evidence" value="ECO:0007669"/>
    <property type="project" value="UniProtKB-KW"/>
</dbReference>
<evidence type="ECO:0000256" key="8">
    <source>
        <dbReference type="ARBA" id="ARBA00032043"/>
    </source>
</evidence>
<dbReference type="Gene3D" id="1.20.1250.20">
    <property type="entry name" value="MFS general substrate transporter like domains"/>
    <property type="match status" value="1"/>
</dbReference>
<evidence type="ECO:0000256" key="7">
    <source>
        <dbReference type="ARBA" id="ARBA00023136"/>
    </source>
</evidence>
<comment type="caution">
    <text evidence="15">The sequence shown here is derived from an EMBL/GenBank/DDBJ whole genome shotgun (WGS) entry which is preliminary data.</text>
</comment>
<dbReference type="CDD" id="cd17364">
    <property type="entry name" value="MFS_PhT"/>
    <property type="match status" value="1"/>
</dbReference>
<keyword evidence="16" id="KW-1185">Reference proteome</keyword>
<feature type="transmembrane region" description="Helical" evidence="11">
    <location>
        <begin position="532"/>
        <end position="558"/>
    </location>
</feature>
<dbReference type="CDD" id="cd00170">
    <property type="entry name" value="SEC14"/>
    <property type="match status" value="1"/>
</dbReference>
<dbReference type="PANTHER" id="PTHR24064">
    <property type="entry name" value="SOLUTE CARRIER FAMILY 22 MEMBER"/>
    <property type="match status" value="1"/>
</dbReference>
<dbReference type="InterPro" id="IPR036259">
    <property type="entry name" value="MFS_trans_sf"/>
</dbReference>
<evidence type="ECO:0000256" key="3">
    <source>
        <dbReference type="ARBA" id="ARBA00022592"/>
    </source>
</evidence>
<feature type="transmembrane region" description="Helical" evidence="11">
    <location>
        <begin position="831"/>
        <end position="849"/>
    </location>
</feature>
<keyword evidence="5" id="KW-0769">Symport</keyword>
<evidence type="ECO:0000313" key="15">
    <source>
        <dbReference type="EMBL" id="OEL38978.1"/>
    </source>
</evidence>
<evidence type="ECO:0000256" key="2">
    <source>
        <dbReference type="ARBA" id="ARBA00022448"/>
    </source>
</evidence>
<feature type="transmembrane region" description="Helical" evidence="11">
    <location>
        <begin position="966"/>
        <end position="983"/>
    </location>
</feature>
<proteinExistence type="inferred from homology"/>
<dbReference type="FunFam" id="1.20.1250.20:FF:000175">
    <property type="entry name" value="Inorganic phosphate transporter 1-6"/>
    <property type="match status" value="1"/>
</dbReference>
<dbReference type="PROSITE" id="PS50850">
    <property type="entry name" value="MFS"/>
    <property type="match status" value="1"/>
</dbReference>
<feature type="transmembrane region" description="Helical" evidence="11">
    <location>
        <begin position="578"/>
        <end position="601"/>
    </location>
</feature>
<dbReference type="EMBL" id="LWDX02000025">
    <property type="protein sequence ID" value="OEL38978.1"/>
    <property type="molecule type" value="Genomic_DNA"/>
</dbReference>
<dbReference type="InterPro" id="IPR036865">
    <property type="entry name" value="CRAL-TRIO_dom_sf"/>
</dbReference>
<name>A0A1E5WNM7_9POAL</name>
<dbReference type="Gene3D" id="3.40.220.10">
    <property type="entry name" value="Leucine Aminopeptidase, subunit E, domain 1"/>
    <property type="match status" value="1"/>
</dbReference>
<sequence>MQHRSPAAASASASPTAAAAAAMAPGVGGVEPAVTLDQVPRWSDPDQRISPLSPTATGSETPPSSFLSFSDPLTGDDAAAGPGGRGASRFPVDHEINSKIYLWRGHPWNLEVDAVVNSTNENLDEAHSSPGLHAAAGPGLAEECATLGGCRTGMAKMTNAYDLPARKVIHTVGPKYAVKYHTAAENALSHCYRSCLELLIENGLERLLPLYFPRDKHEEEIAALKLPADVGDENGETVIDERKIRIKPLPAGAANSKTPIPSLADIPLPDSGLTRRRNSFKLDSYLDPAFMSIIKDPDLRRKEQWEKSAQANKGLNLPNLFGFGDLGSPPLSAAEEYSLHSRYLAKANSMNLSDITEMKIIYRGGVDSEGRPVMVVVGAHFLLRCLDLERFVLYVVKEFEPLIQKPYSIVYFHSAASLQPQPDLGFMKRLQQILGRKHQRNLHAIYVLHPTLGLRTAVLAMQLFVDGEVWKKVVYVDRLVQLFRYVPREQLTIPDFVFHTRTSRREGNKELGTMAGAQLNVLATLDQAKTQWYHFMAIVIAGMGFFTDAYDLFCIALVTKLLGRIYYSDPTHKDPGTLPPNVSAAVNGVALCGTLAGQLFFGWLGDKLGRKSVYGFTLILMVLCSVASGLSATIMSEYANKKTRGAFIAAVFAMQGFGILFGTIVALVVSAAFRNAYPAPAYFVNPQASLVPEADYVWRVILMFGTLPAALTYYWRMKMPETARYTALIARNTKQAAADMSKVLQKDIQDEEEEVQRQVVAGDSWGLFSSQFVRRHGLHLVATTSTWFLLDIAFYSQNLFQKDIFSKVGWIPPARTMNAIEELFRIARAQALIALCGTIPGYWFTVALIDIMGRFWIQLMGFAMMTVFMLALAVPYDHWTHPAHHTGFLVLYGLTFFFANFGPNSTTFIVPAEIFPARLRSTCHGISAAAGKAGAIVGAFGFLYAAQDPKKPDTGYTPGIGIRNTLFVLAGTNFLGMVLSLLVPESKGKSLEEISKENVDDDVAEAPARV</sequence>
<evidence type="ECO:0000256" key="10">
    <source>
        <dbReference type="SAM" id="MobiDB-lite"/>
    </source>
</evidence>
<dbReference type="InterPro" id="IPR005828">
    <property type="entry name" value="MFS_sugar_transport-like"/>
</dbReference>
<feature type="transmembrane region" description="Helical" evidence="11">
    <location>
        <begin position="696"/>
        <end position="715"/>
    </location>
</feature>
<evidence type="ECO:0000259" key="14">
    <source>
        <dbReference type="PROSITE" id="PS51154"/>
    </source>
</evidence>
<evidence type="ECO:0000256" key="6">
    <source>
        <dbReference type="ARBA" id="ARBA00022989"/>
    </source>
</evidence>
<dbReference type="InterPro" id="IPR002589">
    <property type="entry name" value="Macro_dom"/>
</dbReference>
<dbReference type="OrthoDB" id="365077at2759"/>
<accession>A0A1E5WNM7</accession>
<dbReference type="SMART" id="SM00506">
    <property type="entry name" value="A1pp"/>
    <property type="match status" value="1"/>
</dbReference>
<feature type="transmembrane region" description="Helical" evidence="11">
    <location>
        <begin position="922"/>
        <end position="946"/>
    </location>
</feature>
<feature type="compositionally biased region" description="Low complexity" evidence="10">
    <location>
        <begin position="1"/>
        <end position="25"/>
    </location>
</feature>
<evidence type="ECO:0000256" key="11">
    <source>
        <dbReference type="SAM" id="Phobius"/>
    </source>
</evidence>
<dbReference type="SUPFAM" id="SSF103473">
    <property type="entry name" value="MFS general substrate transporter"/>
    <property type="match status" value="1"/>
</dbReference>
<dbReference type="GO" id="GO:0016020">
    <property type="term" value="C:membrane"/>
    <property type="evidence" value="ECO:0007669"/>
    <property type="project" value="UniProtKB-SubCell"/>
</dbReference>
<dbReference type="Pfam" id="PF01661">
    <property type="entry name" value="Macro"/>
    <property type="match status" value="1"/>
</dbReference>
<dbReference type="SMART" id="SM00516">
    <property type="entry name" value="SEC14"/>
    <property type="match status" value="1"/>
</dbReference>
<comment type="subcellular location">
    <subcellularLocation>
        <location evidence="1">Membrane</location>
        <topology evidence="1">Multi-pass membrane protein</topology>
    </subcellularLocation>
</comment>
<feature type="transmembrane region" description="Helical" evidence="11">
    <location>
        <begin position="777"/>
        <end position="796"/>
    </location>
</feature>
<dbReference type="PROSITE" id="PS51154">
    <property type="entry name" value="MACRO"/>
    <property type="match status" value="1"/>
</dbReference>
<dbReference type="GO" id="GO:0015293">
    <property type="term" value="F:symporter activity"/>
    <property type="evidence" value="ECO:0007669"/>
    <property type="project" value="UniProtKB-KW"/>
</dbReference>
<dbReference type="SUPFAM" id="SSF52949">
    <property type="entry name" value="Macro domain-like"/>
    <property type="match status" value="1"/>
</dbReference>
<evidence type="ECO:0000256" key="9">
    <source>
        <dbReference type="ARBA" id="ARBA00044504"/>
    </source>
</evidence>
<dbReference type="SUPFAM" id="SSF52087">
    <property type="entry name" value="CRAL/TRIO domain"/>
    <property type="match status" value="1"/>
</dbReference>
<keyword evidence="6 11" id="KW-1133">Transmembrane helix</keyword>
<feature type="compositionally biased region" description="Polar residues" evidence="10">
    <location>
        <begin position="50"/>
        <end position="61"/>
    </location>
</feature>
<evidence type="ECO:0000256" key="4">
    <source>
        <dbReference type="ARBA" id="ARBA00022692"/>
    </source>
</evidence>
<feature type="region of interest" description="Disordered" evidence="10">
    <location>
        <begin position="1"/>
        <end position="90"/>
    </location>
</feature>
<dbReference type="AlphaFoldDB" id="A0A1E5WNM7"/>
<keyword evidence="2" id="KW-0813">Transport</keyword>
<dbReference type="Pfam" id="PF13716">
    <property type="entry name" value="CRAL_TRIO_2"/>
    <property type="match status" value="1"/>
</dbReference>
<dbReference type="Gene3D" id="3.40.525.10">
    <property type="entry name" value="CRAL-TRIO lipid binding domain"/>
    <property type="match status" value="1"/>
</dbReference>
<feature type="transmembrane region" description="Helical" evidence="11">
    <location>
        <begin position="613"/>
        <end position="634"/>
    </location>
</feature>
<evidence type="ECO:0000259" key="12">
    <source>
        <dbReference type="PROSITE" id="PS50191"/>
    </source>
</evidence>
<feature type="domain" description="Macro" evidence="14">
    <location>
        <begin position="87"/>
        <end position="277"/>
    </location>
</feature>
<dbReference type="Pfam" id="PF00083">
    <property type="entry name" value="Sugar_tr"/>
    <property type="match status" value="1"/>
</dbReference>
<feature type="domain" description="Major facilitator superfamily (MFS) profile" evidence="13">
    <location>
        <begin position="537"/>
        <end position="988"/>
    </location>
</feature>
<dbReference type="Proteomes" id="UP000095767">
    <property type="component" value="Unassembled WGS sequence"/>
</dbReference>